<dbReference type="NCBIfam" id="TIGR02091">
    <property type="entry name" value="glgC"/>
    <property type="match status" value="1"/>
</dbReference>
<evidence type="ECO:0000256" key="2">
    <source>
        <dbReference type="ARBA" id="ARBA00022600"/>
    </source>
</evidence>
<dbReference type="InterPro" id="IPR005835">
    <property type="entry name" value="NTP_transferase_dom"/>
</dbReference>
<dbReference type="GeneID" id="32030430"/>
<evidence type="ECO:0000256" key="6">
    <source>
        <dbReference type="ARBA" id="ARBA00022840"/>
    </source>
</evidence>
<proteinExistence type="inferred from homology"/>
<comment type="similarity">
    <text evidence="1 9">Belongs to the bacterial/plant glucose-1-phosphate adenylyltransferase family.</text>
</comment>
<evidence type="ECO:0000256" key="1">
    <source>
        <dbReference type="ARBA" id="ARBA00010443"/>
    </source>
</evidence>
<evidence type="ECO:0000256" key="3">
    <source>
        <dbReference type="ARBA" id="ARBA00022679"/>
    </source>
</evidence>
<name>A0ABP2IBL8_AERVM</name>
<organism evidence="12 13">
    <name type="scientific">Aerococcus viridans (strain ATCC 11563 / DSM 20340 / CCUG 4311 / JCM 20461 / NBRC 12219 / NCTC 8251 / M1)</name>
    <dbReference type="NCBI Taxonomy" id="655812"/>
    <lineage>
        <taxon>Bacteria</taxon>
        <taxon>Bacillati</taxon>
        <taxon>Bacillota</taxon>
        <taxon>Bacilli</taxon>
        <taxon>Lactobacillales</taxon>
        <taxon>Aerococcaceae</taxon>
        <taxon>Aerococcus</taxon>
    </lineage>
</organism>
<dbReference type="Pfam" id="PF24894">
    <property type="entry name" value="Hexapep_GlmU"/>
    <property type="match status" value="1"/>
</dbReference>
<dbReference type="Proteomes" id="UP000003764">
    <property type="component" value="Unassembled WGS sequence"/>
</dbReference>
<feature type="binding site" evidence="9">
    <location>
        <position position="203"/>
    </location>
    <ligand>
        <name>alpha-D-glucose 1-phosphate</name>
        <dbReference type="ChEBI" id="CHEBI:58601"/>
    </ligand>
</feature>
<feature type="site" description="Could play a key role in the communication between the regulatory and the substrate sites" evidence="9">
    <location>
        <position position="111"/>
    </location>
</feature>
<dbReference type="GO" id="GO:0008878">
    <property type="term" value="F:glucose-1-phosphate adenylyltransferase activity"/>
    <property type="evidence" value="ECO:0007669"/>
    <property type="project" value="UniProtKB-EC"/>
</dbReference>
<comment type="caution">
    <text evidence="12">The sequence shown here is derived from an EMBL/GenBank/DDBJ whole genome shotgun (WGS) entry which is preliminary data.</text>
</comment>
<dbReference type="CDD" id="cd02508">
    <property type="entry name" value="ADP_Glucose_PP"/>
    <property type="match status" value="1"/>
</dbReference>
<protein>
    <recommendedName>
        <fullName evidence="9">Glucose-1-phosphate adenylyltransferase</fullName>
        <ecNumber evidence="9">2.7.7.27</ecNumber>
    </recommendedName>
    <alternativeName>
        <fullName evidence="9">ADP-glucose pyrophosphorylase</fullName>
        <shortName evidence="9">ADPGlc PPase</shortName>
    </alternativeName>
    <alternativeName>
        <fullName evidence="9">ADP-glucose synthase</fullName>
    </alternativeName>
</protein>
<evidence type="ECO:0000256" key="9">
    <source>
        <dbReference type="HAMAP-Rule" id="MF_00624"/>
    </source>
</evidence>
<keyword evidence="13" id="KW-1185">Reference proteome</keyword>
<evidence type="ECO:0000259" key="11">
    <source>
        <dbReference type="Pfam" id="PF24894"/>
    </source>
</evidence>
<comment type="catalytic activity">
    <reaction evidence="9">
        <text>alpha-D-glucose 1-phosphate + ATP + H(+) = ADP-alpha-D-glucose + diphosphate</text>
        <dbReference type="Rhea" id="RHEA:12120"/>
        <dbReference type="ChEBI" id="CHEBI:15378"/>
        <dbReference type="ChEBI" id="CHEBI:30616"/>
        <dbReference type="ChEBI" id="CHEBI:33019"/>
        <dbReference type="ChEBI" id="CHEBI:57498"/>
        <dbReference type="ChEBI" id="CHEBI:58601"/>
        <dbReference type="EC" id="2.7.7.27"/>
    </reaction>
</comment>
<dbReference type="PROSITE" id="PS00808">
    <property type="entry name" value="ADP_GLC_PYROPHOSPH_1"/>
    <property type="match status" value="1"/>
</dbReference>
<dbReference type="CDD" id="cd04651">
    <property type="entry name" value="LbH_G1P_AT_C"/>
    <property type="match status" value="1"/>
</dbReference>
<comment type="pathway">
    <text evidence="9">Glycan biosynthesis; glycogen biosynthesis.</text>
</comment>
<evidence type="ECO:0000259" key="10">
    <source>
        <dbReference type="Pfam" id="PF00483"/>
    </source>
</evidence>
<keyword evidence="8 9" id="KW-0119">Carbohydrate metabolism</keyword>
<dbReference type="Gene3D" id="2.160.10.10">
    <property type="entry name" value="Hexapeptide repeat proteins"/>
    <property type="match status" value="1"/>
</dbReference>
<keyword evidence="2 9" id="KW-0321">Glycogen metabolism</keyword>
<dbReference type="InterPro" id="IPR011004">
    <property type="entry name" value="Trimer_LpxA-like_sf"/>
</dbReference>
<dbReference type="InterPro" id="IPR023049">
    <property type="entry name" value="GlgC_bac"/>
</dbReference>
<comment type="caution">
    <text evidence="9">Lacks conserved residue(s) required for the propagation of feature annotation.</text>
</comment>
<dbReference type="PANTHER" id="PTHR43523:SF2">
    <property type="entry name" value="GLUCOSE-1-PHOSPHATE ADENYLYLTRANSFERASE"/>
    <property type="match status" value="1"/>
</dbReference>
<feature type="binding site" evidence="9">
    <location>
        <position position="177"/>
    </location>
    <ligand>
        <name>alpha-D-glucose 1-phosphate</name>
        <dbReference type="ChEBI" id="CHEBI:58601"/>
    </ligand>
</feature>
<dbReference type="InterPro" id="IPR056818">
    <property type="entry name" value="GlmU/GlgC-like_hexapep"/>
</dbReference>
<keyword evidence="5 9" id="KW-0547">Nucleotide-binding</keyword>
<evidence type="ECO:0000256" key="7">
    <source>
        <dbReference type="ARBA" id="ARBA00023056"/>
    </source>
</evidence>
<dbReference type="PROSITE" id="PS00810">
    <property type="entry name" value="ADP_GLC_PYROPHOSPH_3"/>
    <property type="match status" value="1"/>
</dbReference>
<keyword evidence="4 9" id="KW-0548">Nucleotidyltransferase</keyword>
<feature type="domain" description="Nucleotidyl transferase" evidence="10">
    <location>
        <begin position="20"/>
        <end position="270"/>
    </location>
</feature>
<reference evidence="12 13" key="1">
    <citation type="submission" date="2010-04" db="EMBL/GenBank/DDBJ databases">
        <authorList>
            <person name="Muzny D."/>
            <person name="Qin X."/>
            <person name="Deng J."/>
            <person name="Jiang H."/>
            <person name="Liu Y."/>
            <person name="Qu J."/>
            <person name="Song X.-Z."/>
            <person name="Zhang L."/>
            <person name="Thornton R."/>
            <person name="Coyle M."/>
            <person name="Francisco L."/>
            <person name="Jackson L."/>
            <person name="Javaid M."/>
            <person name="Korchina V."/>
            <person name="Kovar C."/>
            <person name="Mata R."/>
            <person name="Mathew T."/>
            <person name="Ngo R."/>
            <person name="Nguyen L."/>
            <person name="Nguyen N."/>
            <person name="Okwuonu G."/>
            <person name="Ongeri F."/>
            <person name="Pham C."/>
            <person name="Simmons D."/>
            <person name="Wilczek-Boney K."/>
            <person name="Hale W."/>
            <person name="Jakkamsetti A."/>
            <person name="Pham P."/>
            <person name="Ruth R."/>
            <person name="San Lucas F."/>
            <person name="Warren J."/>
            <person name="Zhang J."/>
            <person name="Zhao Z."/>
            <person name="Zhou C."/>
            <person name="Zhu D."/>
            <person name="Lee S."/>
            <person name="Bess C."/>
            <person name="Blankenburg K."/>
            <person name="Forbes L."/>
            <person name="Fu Q."/>
            <person name="Gubbala S."/>
            <person name="Hirani K."/>
            <person name="Jayaseelan J.C."/>
            <person name="Lara F."/>
            <person name="Munidasa M."/>
            <person name="Palculict T."/>
            <person name="Patil S."/>
            <person name="Pu L.-L."/>
            <person name="Saada N."/>
            <person name="Tang L."/>
            <person name="Weissenberger G."/>
            <person name="Zhu Y."/>
            <person name="Hemphill L."/>
            <person name="Shang Y."/>
            <person name="Youmans B."/>
            <person name="Ayvaz T."/>
            <person name="Ross M."/>
            <person name="Santibanez J."/>
            <person name="Aqrawi P."/>
            <person name="Gross S."/>
            <person name="Joshi V."/>
            <person name="Fowler G."/>
            <person name="Nazareth L."/>
            <person name="Reid J."/>
            <person name="Worley K."/>
            <person name="Petrosino J."/>
            <person name="Highlander S."/>
            <person name="Gibbs R."/>
            <person name="Gibbs R."/>
        </authorList>
    </citation>
    <scope>NUCLEOTIDE SEQUENCE [LARGE SCALE GENOMIC DNA]</scope>
    <source>
        <strain evidence="12 13">ATCC 11563</strain>
    </source>
</reference>
<dbReference type="RefSeq" id="WP_003141274.1">
    <property type="nucleotide sequence ID" value="NZ_ADNT01000022.1"/>
</dbReference>
<accession>A0ABP2IBL8</accession>
<dbReference type="Gene3D" id="3.90.550.10">
    <property type="entry name" value="Spore Coat Polysaccharide Biosynthesis Protein SpsA, Chain A"/>
    <property type="match status" value="1"/>
</dbReference>
<dbReference type="EC" id="2.7.7.27" evidence="9"/>
<dbReference type="Pfam" id="PF00483">
    <property type="entry name" value="NTP_transferase"/>
    <property type="match status" value="1"/>
</dbReference>
<evidence type="ECO:0000256" key="5">
    <source>
        <dbReference type="ARBA" id="ARBA00022741"/>
    </source>
</evidence>
<evidence type="ECO:0000256" key="4">
    <source>
        <dbReference type="ARBA" id="ARBA00022695"/>
    </source>
</evidence>
<keyword evidence="7 9" id="KW-0320">Glycogen biosynthesis</keyword>
<dbReference type="SUPFAM" id="SSF51161">
    <property type="entry name" value="Trimeric LpxA-like enzymes"/>
    <property type="match status" value="1"/>
</dbReference>
<feature type="domain" description="Glucose-1-phosphate adenylyltransferase/Bifunctional protein GlmU-like C-terminal hexapeptide" evidence="11">
    <location>
        <begin position="298"/>
        <end position="368"/>
    </location>
</feature>
<dbReference type="HAMAP" id="MF_00624">
    <property type="entry name" value="GlgC"/>
    <property type="match status" value="1"/>
</dbReference>
<evidence type="ECO:0000313" key="13">
    <source>
        <dbReference type="Proteomes" id="UP000003764"/>
    </source>
</evidence>
<gene>
    <name evidence="9 12" type="primary">glgC</name>
    <name evidence="12" type="ORF">HMPREF0061_0250</name>
</gene>
<evidence type="ECO:0000256" key="8">
    <source>
        <dbReference type="ARBA" id="ARBA00023277"/>
    </source>
</evidence>
<dbReference type="PROSITE" id="PS00809">
    <property type="entry name" value="ADP_GLC_PYROPHOSPH_2"/>
    <property type="match status" value="1"/>
</dbReference>
<keyword evidence="6 9" id="KW-0067">ATP-binding</keyword>
<sequence length="387" mass="42436">MKKGGREFISATMLNNEMIAMILAGGKGTRLGKLTKSIAKPAVPFGGKYRIIDFTLSNCMNSGITTVGVMTQYEPMILNDHIGNGDSWDLDTRDGGAFALQPYSSSDGEKWFNGTANAIYQNVSFIDSKNPEYVLILSGDHIYKMDYAPMLAAHKANGADCTVAVKPVPMNEASRFGIMNTDVEGKIVEFEEKPENPKSNLASMGIYIFTWDKLREYLMQDPEGMEDFGQNVIPAYLNNDEKLFAYSFDGYWKDVGTIDSLWEANMEVLDQEHPLQIRDKGWPIFSRNTMTTPQFLSKESVVENAMICDGCIIRGSIKDSILSPNVLVGKGSTIANSIIMKGSSIGENVKIEYAILGEEAVVSDGSEVIGTPDNIAVIGYEEVVGGN</sequence>
<dbReference type="PANTHER" id="PTHR43523">
    <property type="entry name" value="GLUCOSE-1-PHOSPHATE ADENYLYLTRANSFERASE-RELATED"/>
    <property type="match status" value="1"/>
</dbReference>
<dbReference type="SUPFAM" id="SSF53448">
    <property type="entry name" value="Nucleotide-diphospho-sugar transferases"/>
    <property type="match status" value="1"/>
</dbReference>
<dbReference type="InterPro" id="IPR005836">
    <property type="entry name" value="ADP_Glu_pyroP_CS"/>
</dbReference>
<feature type="site" description="Could play a key role in the communication between the regulatory and the substrate sites" evidence="9">
    <location>
        <position position="72"/>
    </location>
</feature>
<feature type="binding site" evidence="9">
    <location>
        <begin position="192"/>
        <end position="193"/>
    </location>
    <ligand>
        <name>alpha-D-glucose 1-phosphate</name>
        <dbReference type="ChEBI" id="CHEBI:58601"/>
    </ligand>
</feature>
<keyword evidence="3 9" id="KW-0808">Transferase</keyword>
<dbReference type="InterPro" id="IPR011831">
    <property type="entry name" value="ADP-Glc_PPase"/>
</dbReference>
<comment type="subunit">
    <text evidence="9">Homotetramer.</text>
</comment>
<evidence type="ECO:0000313" key="12">
    <source>
        <dbReference type="EMBL" id="EFG50379.1"/>
    </source>
</evidence>
<dbReference type="NCBIfam" id="NF003670">
    <property type="entry name" value="PRK05293.1"/>
    <property type="match status" value="1"/>
</dbReference>
<dbReference type="InterPro" id="IPR029044">
    <property type="entry name" value="Nucleotide-diphossugar_trans"/>
</dbReference>
<dbReference type="EMBL" id="ADNT01000022">
    <property type="protein sequence ID" value="EFG50379.1"/>
    <property type="molecule type" value="Genomic_DNA"/>
</dbReference>
<comment type="function">
    <text evidence="9">Involved in the biosynthesis of ADP-glucose, a building block required for the elongation reactions to produce glycogen. Catalyzes the reaction between ATP and alpha-D-glucose 1-phosphate (G1P) to produce pyrophosphate and ADP-Glc.</text>
</comment>